<dbReference type="Proteomes" id="UP000070133">
    <property type="component" value="Unassembled WGS sequence"/>
</dbReference>
<feature type="compositionally biased region" description="Polar residues" evidence="1">
    <location>
        <begin position="84"/>
        <end position="93"/>
    </location>
</feature>
<protein>
    <submittedName>
        <fullName evidence="2">Uncharacterized protein</fullName>
    </submittedName>
</protein>
<dbReference type="AlphaFoldDB" id="A0A139HGP0"/>
<organism evidence="2 3">
    <name type="scientific">Pseudocercospora eumusae</name>
    <dbReference type="NCBI Taxonomy" id="321146"/>
    <lineage>
        <taxon>Eukaryota</taxon>
        <taxon>Fungi</taxon>
        <taxon>Dikarya</taxon>
        <taxon>Ascomycota</taxon>
        <taxon>Pezizomycotina</taxon>
        <taxon>Dothideomycetes</taxon>
        <taxon>Dothideomycetidae</taxon>
        <taxon>Mycosphaerellales</taxon>
        <taxon>Mycosphaerellaceae</taxon>
        <taxon>Pseudocercospora</taxon>
    </lineage>
</organism>
<keyword evidence="3" id="KW-1185">Reference proteome</keyword>
<evidence type="ECO:0000313" key="2">
    <source>
        <dbReference type="EMBL" id="KXT01587.1"/>
    </source>
</evidence>
<sequence length="189" mass="20716">MSRFGGPPPPPQATITNYNQMPPLRWPTPEEAQWMRNLIAFETRPGGLLGTRDDIAEWLSELCEVRGIWWPSRCTDDRRPPGENPTNTPTCKTSESDDYQDWIQKTANLEKNKFAALADEMAKTSMKDIDTDTDTPATAAPNLPAPTAANTAAAAPHPPAPVVTTPQPASVPRPTVDGDEEYDACFLNV</sequence>
<accession>A0A139HGP0</accession>
<feature type="region of interest" description="Disordered" evidence="1">
    <location>
        <begin position="73"/>
        <end position="97"/>
    </location>
</feature>
<name>A0A139HGP0_9PEZI</name>
<comment type="caution">
    <text evidence="2">The sequence shown here is derived from an EMBL/GenBank/DDBJ whole genome shotgun (WGS) entry which is preliminary data.</text>
</comment>
<evidence type="ECO:0000256" key="1">
    <source>
        <dbReference type="SAM" id="MobiDB-lite"/>
    </source>
</evidence>
<dbReference type="EMBL" id="LFZN01000053">
    <property type="protein sequence ID" value="KXT01587.1"/>
    <property type="molecule type" value="Genomic_DNA"/>
</dbReference>
<reference evidence="2 3" key="1">
    <citation type="submission" date="2015-07" db="EMBL/GenBank/DDBJ databases">
        <title>Comparative genomics of the Sigatoka disease complex on banana suggests a link between parallel evolutionary changes in Pseudocercospora fijiensis and Pseudocercospora eumusae and increased virulence on the banana host.</title>
        <authorList>
            <person name="Chang T.-C."/>
            <person name="Salvucci A."/>
            <person name="Crous P.W."/>
            <person name="Stergiopoulos I."/>
        </authorList>
    </citation>
    <scope>NUCLEOTIDE SEQUENCE [LARGE SCALE GENOMIC DNA]</scope>
    <source>
        <strain evidence="2 3">CBS 114824</strain>
    </source>
</reference>
<feature type="region of interest" description="Disordered" evidence="1">
    <location>
        <begin position="128"/>
        <end position="179"/>
    </location>
</feature>
<evidence type="ECO:0000313" key="3">
    <source>
        <dbReference type="Proteomes" id="UP000070133"/>
    </source>
</evidence>
<feature type="compositionally biased region" description="Low complexity" evidence="1">
    <location>
        <begin position="134"/>
        <end position="155"/>
    </location>
</feature>
<feature type="region of interest" description="Disordered" evidence="1">
    <location>
        <begin position="1"/>
        <end position="23"/>
    </location>
</feature>
<gene>
    <name evidence="2" type="ORF">AC578_6331</name>
</gene>
<proteinExistence type="predicted"/>
<feature type="compositionally biased region" description="Pro residues" evidence="1">
    <location>
        <begin position="1"/>
        <end position="12"/>
    </location>
</feature>